<evidence type="ECO:0000256" key="7">
    <source>
        <dbReference type="ARBA" id="ARBA00022786"/>
    </source>
</evidence>
<dbReference type="Pfam" id="PF22191">
    <property type="entry name" value="IBR_1"/>
    <property type="match status" value="1"/>
</dbReference>
<name>A0A8H2WH50_9AGAM</name>
<accession>A0A8H2WH50</accession>
<protein>
    <recommendedName>
        <fullName evidence="2">RBR-type E3 ubiquitin transferase</fullName>
        <ecNumber evidence="2">2.3.2.31</ecNumber>
    </recommendedName>
</protein>
<evidence type="ECO:0000259" key="11">
    <source>
        <dbReference type="PROSITE" id="PS50089"/>
    </source>
</evidence>
<proteinExistence type="predicted"/>
<dbReference type="InterPro" id="IPR031127">
    <property type="entry name" value="E3_UB_ligase_RBR"/>
</dbReference>
<comment type="caution">
    <text evidence="13">The sequence shown here is derived from an EMBL/GenBank/DDBJ whole genome shotgun (WGS) entry which is preliminary data.</text>
</comment>
<evidence type="ECO:0000313" key="13">
    <source>
        <dbReference type="EMBL" id="CAE6370450.1"/>
    </source>
</evidence>
<keyword evidence="3" id="KW-0808">Transferase</keyword>
<reference evidence="13" key="1">
    <citation type="submission" date="2021-01" db="EMBL/GenBank/DDBJ databases">
        <authorList>
            <person name="Kaushik A."/>
        </authorList>
    </citation>
    <scope>NUCLEOTIDE SEQUENCE</scope>
    <source>
        <strain evidence="13">AG2-2IIIB</strain>
    </source>
</reference>
<evidence type="ECO:0000256" key="5">
    <source>
        <dbReference type="ARBA" id="ARBA00022737"/>
    </source>
</evidence>
<keyword evidence="5" id="KW-0677">Repeat</keyword>
<evidence type="ECO:0000259" key="12">
    <source>
        <dbReference type="PROSITE" id="PS51873"/>
    </source>
</evidence>
<keyword evidence="4" id="KW-0479">Metal-binding</keyword>
<evidence type="ECO:0000256" key="9">
    <source>
        <dbReference type="PROSITE-ProRule" id="PRU00175"/>
    </source>
</evidence>
<dbReference type="Proteomes" id="UP000663843">
    <property type="component" value="Unassembled WGS sequence"/>
</dbReference>
<dbReference type="GO" id="GO:0061630">
    <property type="term" value="F:ubiquitin protein ligase activity"/>
    <property type="evidence" value="ECO:0007669"/>
    <property type="project" value="UniProtKB-EC"/>
</dbReference>
<evidence type="ECO:0000313" key="14">
    <source>
        <dbReference type="Proteomes" id="UP000663843"/>
    </source>
</evidence>
<keyword evidence="6 9" id="KW-0863">Zinc-finger</keyword>
<feature type="domain" description="RING-type" evidence="11">
    <location>
        <begin position="49"/>
        <end position="98"/>
    </location>
</feature>
<dbReference type="CDD" id="cd20335">
    <property type="entry name" value="BRcat_RBR"/>
    <property type="match status" value="1"/>
</dbReference>
<keyword evidence="8" id="KW-0862">Zinc</keyword>
<evidence type="ECO:0000256" key="10">
    <source>
        <dbReference type="SAM" id="MobiDB-lite"/>
    </source>
</evidence>
<dbReference type="GO" id="GO:0008270">
    <property type="term" value="F:zinc ion binding"/>
    <property type="evidence" value="ECO:0007669"/>
    <property type="project" value="UniProtKB-KW"/>
</dbReference>
<keyword evidence="7" id="KW-0833">Ubl conjugation pathway</keyword>
<evidence type="ECO:0000256" key="4">
    <source>
        <dbReference type="ARBA" id="ARBA00022723"/>
    </source>
</evidence>
<dbReference type="InterPro" id="IPR001841">
    <property type="entry name" value="Znf_RING"/>
</dbReference>
<evidence type="ECO:0000256" key="1">
    <source>
        <dbReference type="ARBA" id="ARBA00001798"/>
    </source>
</evidence>
<evidence type="ECO:0000256" key="2">
    <source>
        <dbReference type="ARBA" id="ARBA00012251"/>
    </source>
</evidence>
<feature type="region of interest" description="Disordered" evidence="10">
    <location>
        <begin position="1"/>
        <end position="23"/>
    </location>
</feature>
<dbReference type="SUPFAM" id="SSF57850">
    <property type="entry name" value="RING/U-box"/>
    <property type="match status" value="3"/>
</dbReference>
<gene>
    <name evidence="13" type="ORF">RDB_LOCUS18254</name>
</gene>
<dbReference type="Gene3D" id="1.20.120.1750">
    <property type="match status" value="1"/>
</dbReference>
<evidence type="ECO:0000256" key="8">
    <source>
        <dbReference type="ARBA" id="ARBA00022833"/>
    </source>
</evidence>
<feature type="domain" description="RING-type" evidence="12">
    <location>
        <begin position="45"/>
        <end position="279"/>
    </location>
</feature>
<dbReference type="SMART" id="SM00647">
    <property type="entry name" value="IBR"/>
    <property type="match status" value="2"/>
</dbReference>
<dbReference type="PROSITE" id="PS51873">
    <property type="entry name" value="TRIAD"/>
    <property type="match status" value="1"/>
</dbReference>
<dbReference type="PROSITE" id="PS50089">
    <property type="entry name" value="ZF_RING_2"/>
    <property type="match status" value="1"/>
</dbReference>
<dbReference type="EC" id="2.3.2.31" evidence="2"/>
<dbReference type="InterPro" id="IPR044066">
    <property type="entry name" value="TRIAD_supradom"/>
</dbReference>
<evidence type="ECO:0000256" key="3">
    <source>
        <dbReference type="ARBA" id="ARBA00022679"/>
    </source>
</evidence>
<organism evidence="13 14">
    <name type="scientific">Rhizoctonia solani</name>
    <dbReference type="NCBI Taxonomy" id="456999"/>
    <lineage>
        <taxon>Eukaryota</taxon>
        <taxon>Fungi</taxon>
        <taxon>Dikarya</taxon>
        <taxon>Basidiomycota</taxon>
        <taxon>Agaricomycotina</taxon>
        <taxon>Agaricomycetes</taxon>
        <taxon>Cantharellales</taxon>
        <taxon>Ceratobasidiaceae</taxon>
        <taxon>Rhizoctonia</taxon>
    </lineage>
</organism>
<dbReference type="AlphaFoldDB" id="A0A8H2WH50"/>
<sequence length="279" mass="30864">MGSQSSSHQARPRTRSFAPRPRAPPLLPRVQTCIISALDLPEFPRILQCSVCLEYEPDVEFPSITPTPGCTHRIDVCVSCLRTYICKGMQNSLSLRCPSVDCIGQMDVSEIQANLGGSHQQEFERFCEMKVRYMLQSEKGLVWCRAPGCGAGQIHVGGSDLPIVTCQKCGSRTCFTHDAVWHEGKTCAEYTAELVAKANAVPARALESKKSETWIKSHTKQCPGEGCGRPIQKNDGCDHMTCRKPAGCGQEFCWVCLAPYGPIREKGNKEHKSSCRYYS</sequence>
<dbReference type="Pfam" id="PF01485">
    <property type="entry name" value="IBR"/>
    <property type="match status" value="1"/>
</dbReference>
<comment type="catalytic activity">
    <reaction evidence="1">
        <text>[E2 ubiquitin-conjugating enzyme]-S-ubiquitinyl-L-cysteine + [acceptor protein]-L-lysine = [E2 ubiquitin-conjugating enzyme]-L-cysteine + [acceptor protein]-N(6)-ubiquitinyl-L-lysine.</text>
        <dbReference type="EC" id="2.3.2.31"/>
    </reaction>
</comment>
<dbReference type="InterPro" id="IPR002867">
    <property type="entry name" value="IBR_dom"/>
</dbReference>
<dbReference type="PANTHER" id="PTHR11685">
    <property type="entry name" value="RBR FAMILY RING FINGER AND IBR DOMAIN-CONTAINING"/>
    <property type="match status" value="1"/>
</dbReference>
<dbReference type="EMBL" id="CAJMWT010000990">
    <property type="protein sequence ID" value="CAE6370450.1"/>
    <property type="molecule type" value="Genomic_DNA"/>
</dbReference>
<dbReference type="GO" id="GO:0016567">
    <property type="term" value="P:protein ubiquitination"/>
    <property type="evidence" value="ECO:0007669"/>
    <property type="project" value="InterPro"/>
</dbReference>
<evidence type="ECO:0000256" key="6">
    <source>
        <dbReference type="ARBA" id="ARBA00022771"/>
    </source>
</evidence>